<dbReference type="InterPro" id="IPR011993">
    <property type="entry name" value="PH-like_dom_sf"/>
</dbReference>
<proteinExistence type="predicted"/>
<evidence type="ECO:0000259" key="3">
    <source>
        <dbReference type="PROSITE" id="PS50003"/>
    </source>
</evidence>
<feature type="region of interest" description="Disordered" evidence="2">
    <location>
        <begin position="1766"/>
        <end position="1846"/>
    </location>
</feature>
<feature type="region of interest" description="Disordered" evidence="2">
    <location>
        <begin position="1181"/>
        <end position="1210"/>
    </location>
</feature>
<name>E5A1C8_LEPMJ</name>
<dbReference type="Proteomes" id="UP000002668">
    <property type="component" value="Genome"/>
</dbReference>
<dbReference type="PANTHER" id="PTHR28190">
    <property type="entry name" value="NUCLEAR MIGRATION PROTEIN NUM1"/>
    <property type="match status" value="1"/>
</dbReference>
<dbReference type="SUPFAM" id="SSF50729">
    <property type="entry name" value="PH domain-like"/>
    <property type="match status" value="1"/>
</dbReference>
<feature type="compositionally biased region" description="Polar residues" evidence="2">
    <location>
        <begin position="506"/>
        <end position="527"/>
    </location>
</feature>
<feature type="region of interest" description="Disordered" evidence="2">
    <location>
        <begin position="432"/>
        <end position="661"/>
    </location>
</feature>
<evidence type="ECO:0000256" key="2">
    <source>
        <dbReference type="SAM" id="MobiDB-lite"/>
    </source>
</evidence>
<feature type="domain" description="PH" evidence="3">
    <location>
        <begin position="1490"/>
        <end position="1601"/>
    </location>
</feature>
<dbReference type="InterPro" id="IPR024774">
    <property type="entry name" value="PH_dom-Mcp5-type"/>
</dbReference>
<reference evidence="5" key="1">
    <citation type="journal article" date="2011" name="Nat. Commun.">
        <title>Effector diversification within compartments of the Leptosphaeria maculans genome affected by Repeat-Induced Point mutations.</title>
        <authorList>
            <person name="Rouxel T."/>
            <person name="Grandaubert J."/>
            <person name="Hane J.K."/>
            <person name="Hoede C."/>
            <person name="van de Wouw A.P."/>
            <person name="Couloux A."/>
            <person name="Dominguez V."/>
            <person name="Anthouard V."/>
            <person name="Bally P."/>
            <person name="Bourras S."/>
            <person name="Cozijnsen A.J."/>
            <person name="Ciuffetti L.M."/>
            <person name="Degrave A."/>
            <person name="Dilmaghani A."/>
            <person name="Duret L."/>
            <person name="Fudal I."/>
            <person name="Goodwin S.B."/>
            <person name="Gout L."/>
            <person name="Glaser N."/>
            <person name="Linglin J."/>
            <person name="Kema G.H.J."/>
            <person name="Lapalu N."/>
            <person name="Lawrence C.B."/>
            <person name="May K."/>
            <person name="Meyer M."/>
            <person name="Ollivier B."/>
            <person name="Poulain J."/>
            <person name="Schoch C.L."/>
            <person name="Simon A."/>
            <person name="Spatafora J.W."/>
            <person name="Stachowiak A."/>
            <person name="Turgeon B.G."/>
            <person name="Tyler B.M."/>
            <person name="Vincent D."/>
            <person name="Weissenbach J."/>
            <person name="Amselem J."/>
            <person name="Quesneville H."/>
            <person name="Oliver R.P."/>
            <person name="Wincker P."/>
            <person name="Balesdent M.-H."/>
            <person name="Howlett B.J."/>
        </authorList>
    </citation>
    <scope>NUCLEOTIDE SEQUENCE [LARGE SCALE GENOMIC DNA]</scope>
    <source>
        <strain evidence="5">JN3 / isolate v23.1.3 / race Av1-4-5-6-7-8</strain>
    </source>
</reference>
<dbReference type="PROSITE" id="PS50003">
    <property type="entry name" value="PH_DOMAIN"/>
    <property type="match status" value="1"/>
</dbReference>
<dbReference type="SMART" id="SM00233">
    <property type="entry name" value="PH"/>
    <property type="match status" value="1"/>
</dbReference>
<feature type="region of interest" description="Disordered" evidence="2">
    <location>
        <begin position="1"/>
        <end position="30"/>
    </location>
</feature>
<feature type="region of interest" description="Disordered" evidence="2">
    <location>
        <begin position="751"/>
        <end position="772"/>
    </location>
</feature>
<dbReference type="PANTHER" id="PTHR28190:SF1">
    <property type="entry name" value="NUCLEAR MIGRATION PROTEIN NUM1"/>
    <property type="match status" value="1"/>
</dbReference>
<feature type="compositionally biased region" description="Polar residues" evidence="2">
    <location>
        <begin position="146"/>
        <end position="159"/>
    </location>
</feature>
<feature type="region of interest" description="Disordered" evidence="2">
    <location>
        <begin position="673"/>
        <end position="700"/>
    </location>
</feature>
<feature type="compositionally biased region" description="Low complexity" evidence="2">
    <location>
        <begin position="686"/>
        <end position="696"/>
    </location>
</feature>
<dbReference type="CDD" id="cd13365">
    <property type="entry name" value="PH_PLC_plant-like"/>
    <property type="match status" value="1"/>
</dbReference>
<sequence length="1846" mass="201922">MASAHLQPGALAVEGHHGNDPFTNRAQDGQRQRYSAFDNSQFSLYLNGSPMQAKRALEAHLAETTRRLQETSHLGNALLQQRTELESRLEEVEQQEQEDDIGPELRQRLAELEKEFNEVGRETARAFLPRSRVPSGETDITGGGSVYSSEAQNSPTKVSVPSRKQRNQQPSRINDIALATEISTSLLSQLKELQAVLLEKEETLKAIDLDRSQLEIEVEGLSQRLRTLDESESRLKDVNWNLETQVREVEAQAKSAADREHRLNHALNLARSENSTLERELEELKQMHTKLADDHVNKIRQHETELSSLRRNVAMGEVERGAMQRKVEELTAQNQDLARAVAYRMKGEDHVKVEDTSADDGGEEGITHTPEHTPPVSPSKATPRHGMLESETLKHSLQHAHRMIQQLKNNIHREKTEKVELKRMLQDARDELEKDRALNVPTSAGRRRKNESIAFKKPPRPDRLGALRGTQEVVIDEDEWEEQDDEVSTPSRQPKSFNPTPRAVSSGFSSATETSANEGFETANDTSDAAFETANERDGTTTETDAFQTGAETLDGDSSDDLTETEAGARSVPRSNRSFPARHSHHDSYESTASNSGDEYENTELRTPLNHQHSRLRLRSRPGSSRASTPRGALDLFTRTPSVARDSPASISNSNRSTPAQGKSLFAELEDLSGDDDEGSYIEGTPSRSSVLPSRESSPDALGKAIYEKSPLVFHPPRPMMVDSGTMTEASIPTHMVISSVVSHQVEPQAPLPPKLQVSSCSAHETSPRTPLPSRLGFSSLAAQDTVPKSVAVPVFQLSSVTGHATTPQPAPVPPLSLSSLSTHDTAPQLAVAPKSDFSTLYSQDTAPQLAVPPKSNFSTLSSQDTVPLTPTAHVLDLSAVLAHGTEPRHMASPSLGLSPFSTHDTEPIVPTVQKSLPSALDVSTITHQATEPKEGIAIRTAVPAALLSSAVEPSPTTETTRTLEDESIPDSSEPAHSLNTPRIPLQLSTLSVHATEPKNIARVPFSISTVASSQATEPLVVKPAVSRLSTMSSQATEPAVPTRVISQISKMTSQATEPVVPQLPRLQFSSLSSWSTEPMEAPKPSPPALSTIYYQDSKPREPTRPAPPKFSMLSSQATQPIEPPRAPPAQISTTFWQETEPRQPVQRTLPELSGISVQVTEPVASVAPERLRQQFSNVRTVQDTQPESPTLPAFLPTPTSRPSTSHHIQTPTLTMSPVISQVVEPVLLPSRPGTAHRATPLSLGTLKSVQTHGTESKSSAEPATPSPRDREPRQPLTPIDLNAFPKVPRKLMSDGGTQTMVSAEQIDKLLLARNPRWSSAIASAAVEKSLSPPSSPIRRNSNEPGRTSRRPGSAGSVRSRAASPPPLPSDHKEVIAAAAQKLSPPTPGSMGPPAMPASAYKRRPQTPSVKSNSLAPSPRTNGTTPRAHRLSQRGDARSGASSPLSRRSSLSSFTSELDQRFNIPGGPTFVQTGTSAGATDPDQIQGITQTMIGEYLWKYTRRTGRGGMSENRHRRFFWLHPYTRTLYWSDQDPQSAGKTELKAKSVAVVSVQEVEDTNPLPPGLHQMSLIVATPGRSIKFTAPTARRHTTWFQALEYLCKRVDETTDTPEQQERQQNGLQPGSPEVDEIQDEFNGGYRSTSRMTGRSRASVSSHNTRRTVSPHYTETPTLRASAATPHRMSSTEALQNSVSKRIPTFLRPGSTLRVSYASRVSVQDSITPEEPTGSNLDLSREIHEHLHEREIDGMPNVRACCGEGQHDVAHLHKDSVQNRHNHKTVNPRPSVIGSMSSRISSRAESRNEPRSISRNEPRSTSRTSSRVESHAEARNDRIRHQTEMESANFGAGA</sequence>
<dbReference type="GO" id="GO:0000226">
    <property type="term" value="P:microtubule cytoskeleton organization"/>
    <property type="evidence" value="ECO:0007669"/>
    <property type="project" value="TreeGrafter"/>
</dbReference>
<dbReference type="EMBL" id="FP929131">
    <property type="protein sequence ID" value="CBX97392.1"/>
    <property type="molecule type" value="Genomic_DNA"/>
</dbReference>
<dbReference type="GO" id="GO:0005739">
    <property type="term" value="C:mitochondrion"/>
    <property type="evidence" value="ECO:0007669"/>
    <property type="project" value="TreeGrafter"/>
</dbReference>
<feature type="compositionally biased region" description="Polar residues" evidence="2">
    <location>
        <begin position="1406"/>
        <end position="1425"/>
    </location>
</feature>
<feature type="region of interest" description="Disordered" evidence="2">
    <location>
        <begin position="352"/>
        <end position="384"/>
    </location>
</feature>
<dbReference type="GO" id="GO:0015631">
    <property type="term" value="F:tubulin binding"/>
    <property type="evidence" value="ECO:0007669"/>
    <property type="project" value="TreeGrafter"/>
</dbReference>
<dbReference type="GO" id="GO:0032065">
    <property type="term" value="P:maintenance of protein location in cell cortex"/>
    <property type="evidence" value="ECO:0007669"/>
    <property type="project" value="InterPro"/>
</dbReference>
<feature type="compositionally biased region" description="Basic and acidic residues" evidence="2">
    <location>
        <begin position="1794"/>
        <end position="1836"/>
    </location>
</feature>
<feature type="compositionally biased region" description="Polar residues" evidence="2">
    <location>
        <begin position="1638"/>
        <end position="1671"/>
    </location>
</feature>
<feature type="compositionally biased region" description="Polar residues" evidence="2">
    <location>
        <begin position="1246"/>
        <end position="1262"/>
    </location>
</feature>
<dbReference type="HOGENOM" id="CLU_001023_0_0_1"/>
<dbReference type="InParanoid" id="E5A1C8"/>
<protein>
    <submittedName>
        <fullName evidence="4">Similar to anucleate primary sterigmata protein A</fullName>
    </submittedName>
</protein>
<feature type="region of interest" description="Disordered" evidence="2">
    <location>
        <begin position="803"/>
        <end position="822"/>
    </location>
</feature>
<accession>E5A1C8</accession>
<feature type="compositionally biased region" description="Acidic residues" evidence="2">
    <location>
        <begin position="474"/>
        <end position="487"/>
    </location>
</feature>
<feature type="compositionally biased region" description="Polar residues" evidence="2">
    <location>
        <begin position="757"/>
        <end position="769"/>
    </location>
</feature>
<feature type="region of interest" description="Disordered" evidence="2">
    <location>
        <begin position="1075"/>
        <end position="1127"/>
    </location>
</feature>
<feature type="region of interest" description="Disordered" evidence="2">
    <location>
        <begin position="949"/>
        <end position="981"/>
    </location>
</feature>
<dbReference type="VEuPathDB" id="FungiDB:LEMA_P105230.1"/>
<dbReference type="GO" id="GO:0005938">
    <property type="term" value="C:cell cortex"/>
    <property type="evidence" value="ECO:0007669"/>
    <property type="project" value="InterPro"/>
</dbReference>
<dbReference type="InterPro" id="IPR053005">
    <property type="entry name" value="Nuclear_Pos-Cytoskel_Interact"/>
</dbReference>
<dbReference type="GO" id="GO:0005543">
    <property type="term" value="F:phospholipid binding"/>
    <property type="evidence" value="ECO:0007669"/>
    <property type="project" value="InterPro"/>
</dbReference>
<dbReference type="InterPro" id="IPR001849">
    <property type="entry name" value="PH_domain"/>
</dbReference>
<feature type="coiled-coil region" evidence="1">
    <location>
        <begin position="190"/>
        <end position="340"/>
    </location>
</feature>
<feature type="compositionally biased region" description="Polar residues" evidence="2">
    <location>
        <begin position="488"/>
        <end position="499"/>
    </location>
</feature>
<keyword evidence="5" id="KW-1185">Reference proteome</keyword>
<dbReference type="OrthoDB" id="2149224at2759"/>
<feature type="compositionally biased region" description="Low complexity" evidence="2">
    <location>
        <begin position="1438"/>
        <end position="1457"/>
    </location>
</feature>
<dbReference type="STRING" id="985895.E5A1C8"/>
<gene>
    <name evidence="4" type="ORF">LEMA_P105230.1</name>
</gene>
<feature type="compositionally biased region" description="Polar residues" evidence="2">
    <location>
        <begin position="649"/>
        <end position="661"/>
    </location>
</feature>
<feature type="region of interest" description="Disordered" evidence="2">
    <location>
        <begin position="1326"/>
        <end position="1371"/>
    </location>
</feature>
<dbReference type="Pfam" id="PF12814">
    <property type="entry name" value="Mcp5_PH"/>
    <property type="match status" value="1"/>
</dbReference>
<dbReference type="GeneID" id="13281155"/>
<feature type="compositionally biased region" description="Acidic residues" evidence="2">
    <location>
        <begin position="554"/>
        <end position="564"/>
    </location>
</feature>
<evidence type="ECO:0000256" key="1">
    <source>
        <dbReference type="SAM" id="Coils"/>
    </source>
</evidence>
<feature type="region of interest" description="Disordered" evidence="2">
    <location>
        <begin position="1231"/>
        <end position="1295"/>
    </location>
</feature>
<evidence type="ECO:0000313" key="5">
    <source>
        <dbReference type="Proteomes" id="UP000002668"/>
    </source>
</evidence>
<feature type="compositionally biased region" description="Polar residues" evidence="2">
    <location>
        <begin position="1680"/>
        <end position="1689"/>
    </location>
</feature>
<feature type="compositionally biased region" description="Polar residues" evidence="2">
    <location>
        <begin position="541"/>
        <end position="551"/>
    </location>
</feature>
<feature type="compositionally biased region" description="Polar residues" evidence="2">
    <location>
        <begin position="1198"/>
        <end position="1210"/>
    </location>
</feature>
<evidence type="ECO:0000313" key="4">
    <source>
        <dbReference type="EMBL" id="CBX97392.1"/>
    </source>
</evidence>
<keyword evidence="1" id="KW-0175">Coiled coil</keyword>
<organism evidence="5">
    <name type="scientific">Leptosphaeria maculans (strain JN3 / isolate v23.1.3 / race Av1-4-5-6-7-8)</name>
    <name type="common">Blackleg fungus</name>
    <name type="synonym">Phoma lingam</name>
    <dbReference type="NCBI Taxonomy" id="985895"/>
    <lineage>
        <taxon>Eukaryota</taxon>
        <taxon>Fungi</taxon>
        <taxon>Dikarya</taxon>
        <taxon>Ascomycota</taxon>
        <taxon>Pezizomycotina</taxon>
        <taxon>Dothideomycetes</taxon>
        <taxon>Pleosporomycetidae</taxon>
        <taxon>Pleosporales</taxon>
        <taxon>Pleosporineae</taxon>
        <taxon>Leptosphaeriaceae</taxon>
        <taxon>Plenodomus</taxon>
        <taxon>Plenodomus lingam/Leptosphaeria maculans species complex</taxon>
    </lineage>
</organism>
<feature type="region of interest" description="Disordered" evidence="2">
    <location>
        <begin position="1383"/>
        <end position="1483"/>
    </location>
</feature>
<feature type="compositionally biased region" description="Low complexity" evidence="2">
    <location>
        <begin position="1783"/>
        <end position="1793"/>
    </location>
</feature>
<feature type="compositionally biased region" description="Polar residues" evidence="2">
    <location>
        <begin position="21"/>
        <end position="30"/>
    </location>
</feature>
<dbReference type="OMA" id="LHHAHRM"/>
<feature type="region of interest" description="Disordered" evidence="2">
    <location>
        <begin position="1606"/>
        <end position="1689"/>
    </location>
</feature>
<dbReference type="Gene3D" id="2.30.29.30">
    <property type="entry name" value="Pleckstrin-homology domain (PH domain)/Phosphotyrosine-binding domain (PTB)"/>
    <property type="match status" value="1"/>
</dbReference>
<dbReference type="eggNOG" id="ENOG502QWE7">
    <property type="taxonomic scope" value="Eukaryota"/>
</dbReference>
<feature type="region of interest" description="Disordered" evidence="2">
    <location>
        <begin position="131"/>
        <end position="170"/>
    </location>
</feature>
<feature type="compositionally biased region" description="Low complexity" evidence="2">
    <location>
        <begin position="1351"/>
        <end position="1363"/>
    </location>
</feature>